<feature type="non-terminal residue" evidence="1">
    <location>
        <position position="59"/>
    </location>
</feature>
<organism evidence="1 2">
    <name type="scientific">Candolleomyces eurysporus</name>
    <dbReference type="NCBI Taxonomy" id="2828524"/>
    <lineage>
        <taxon>Eukaryota</taxon>
        <taxon>Fungi</taxon>
        <taxon>Dikarya</taxon>
        <taxon>Basidiomycota</taxon>
        <taxon>Agaricomycotina</taxon>
        <taxon>Agaricomycetes</taxon>
        <taxon>Agaricomycetidae</taxon>
        <taxon>Agaricales</taxon>
        <taxon>Agaricineae</taxon>
        <taxon>Psathyrellaceae</taxon>
        <taxon>Candolleomyces</taxon>
    </lineage>
</organism>
<accession>A0A9W8IWQ8</accession>
<evidence type="ECO:0000313" key="2">
    <source>
        <dbReference type="Proteomes" id="UP001140091"/>
    </source>
</evidence>
<comment type="caution">
    <text evidence="1">The sequence shown here is derived from an EMBL/GenBank/DDBJ whole genome shotgun (WGS) entry which is preliminary data.</text>
</comment>
<keyword evidence="2" id="KW-1185">Reference proteome</keyword>
<name>A0A9W8IWQ8_9AGAR</name>
<proteinExistence type="predicted"/>
<reference evidence="1" key="1">
    <citation type="submission" date="2022-06" db="EMBL/GenBank/DDBJ databases">
        <title>Genome Sequence of Candolleomyces eurysporus.</title>
        <authorList>
            <person name="Buettner E."/>
        </authorList>
    </citation>
    <scope>NUCLEOTIDE SEQUENCE</scope>
    <source>
        <strain evidence="1">VTCC 930004</strain>
    </source>
</reference>
<protein>
    <submittedName>
        <fullName evidence="1">Uncharacterized protein</fullName>
    </submittedName>
</protein>
<sequence length="59" mass="6627">MIIFRVTIGRSFTKFPPESPFWARSSFNIELGRSFVSSREPTSIFTPNDGIGDKVSVSE</sequence>
<gene>
    <name evidence="1" type="ORF">H1R20_g12777</name>
</gene>
<dbReference type="Proteomes" id="UP001140091">
    <property type="component" value="Unassembled WGS sequence"/>
</dbReference>
<evidence type="ECO:0000313" key="1">
    <source>
        <dbReference type="EMBL" id="KAJ2924316.1"/>
    </source>
</evidence>
<dbReference type="AlphaFoldDB" id="A0A9W8IWQ8"/>
<dbReference type="EMBL" id="JANBPK010001229">
    <property type="protein sequence ID" value="KAJ2924316.1"/>
    <property type="molecule type" value="Genomic_DNA"/>
</dbReference>